<dbReference type="PANTHER" id="PTHR10000:SF8">
    <property type="entry name" value="HAD SUPERFAMILY HYDROLASE-LIKE, TYPE 3"/>
    <property type="match status" value="1"/>
</dbReference>
<dbReference type="EMBL" id="MFIZ01000024">
    <property type="protein sequence ID" value="OGG11596.1"/>
    <property type="molecule type" value="Genomic_DNA"/>
</dbReference>
<dbReference type="InterPro" id="IPR006379">
    <property type="entry name" value="HAD-SF_hydro_IIB"/>
</dbReference>
<dbReference type="Gene3D" id="3.40.50.1000">
    <property type="entry name" value="HAD superfamily/HAD-like"/>
    <property type="match status" value="1"/>
</dbReference>
<gene>
    <name evidence="1" type="ORF">A2Z00_05205</name>
</gene>
<protein>
    <submittedName>
        <fullName evidence="1">Uncharacterized protein</fullName>
    </submittedName>
</protein>
<proteinExistence type="predicted"/>
<accession>A0A1F5ZGH0</accession>
<sequence length="249" mass="27603">MKYKALILDLDDTTVVHGLKSLPSKRVSEAIAKAKERIHVCVATARPKKEALPIFEHLELSGLCIINNGTQIYDPVKRTIIYEKVLDVAVVPAIYERCKRRGIEALVYDGVKDVPYRQGNMPKEVLSVYMPQVPKDQVEDLFKELSMLPGVQVHKLMAWDKTYLALDVTHKEVSKLHGIIEVARILKIGTEEIIGVGDGYNDFPLLLACGLKIAMGNAVPELKAIADFIAPSVDDDGVATVIEKFVLSK</sequence>
<dbReference type="GO" id="GO:0000287">
    <property type="term" value="F:magnesium ion binding"/>
    <property type="evidence" value="ECO:0007669"/>
    <property type="project" value="TreeGrafter"/>
</dbReference>
<dbReference type="AlphaFoldDB" id="A0A1F5ZGH0"/>
<dbReference type="GO" id="GO:0005829">
    <property type="term" value="C:cytosol"/>
    <property type="evidence" value="ECO:0007669"/>
    <property type="project" value="TreeGrafter"/>
</dbReference>
<name>A0A1F5ZGH0_9BACT</name>
<reference evidence="1 2" key="1">
    <citation type="journal article" date="2016" name="Nat. Commun.">
        <title>Thousands of microbial genomes shed light on interconnected biogeochemical processes in an aquifer system.</title>
        <authorList>
            <person name="Anantharaman K."/>
            <person name="Brown C.T."/>
            <person name="Hug L.A."/>
            <person name="Sharon I."/>
            <person name="Castelle C.J."/>
            <person name="Probst A.J."/>
            <person name="Thomas B.C."/>
            <person name="Singh A."/>
            <person name="Wilkins M.J."/>
            <person name="Karaoz U."/>
            <person name="Brodie E.L."/>
            <person name="Williams K.H."/>
            <person name="Hubbard S.S."/>
            <person name="Banfield J.F."/>
        </authorList>
    </citation>
    <scope>NUCLEOTIDE SEQUENCE [LARGE SCALE GENOMIC DNA]</scope>
</reference>
<dbReference type="PANTHER" id="PTHR10000">
    <property type="entry name" value="PHOSPHOSERINE PHOSPHATASE"/>
    <property type="match status" value="1"/>
</dbReference>
<dbReference type="SUPFAM" id="SSF56784">
    <property type="entry name" value="HAD-like"/>
    <property type="match status" value="1"/>
</dbReference>
<dbReference type="Gene3D" id="3.30.1240.10">
    <property type="match status" value="1"/>
</dbReference>
<dbReference type="GO" id="GO:0016791">
    <property type="term" value="F:phosphatase activity"/>
    <property type="evidence" value="ECO:0007669"/>
    <property type="project" value="TreeGrafter"/>
</dbReference>
<dbReference type="Proteomes" id="UP000177268">
    <property type="component" value="Unassembled WGS sequence"/>
</dbReference>
<evidence type="ECO:0000313" key="2">
    <source>
        <dbReference type="Proteomes" id="UP000177268"/>
    </source>
</evidence>
<organism evidence="1 2">
    <name type="scientific">Candidatus Gottesmanbacteria bacterium RBG_13_45_10</name>
    <dbReference type="NCBI Taxonomy" id="1798370"/>
    <lineage>
        <taxon>Bacteria</taxon>
        <taxon>Candidatus Gottesmaniibacteriota</taxon>
    </lineage>
</organism>
<evidence type="ECO:0000313" key="1">
    <source>
        <dbReference type="EMBL" id="OGG11596.1"/>
    </source>
</evidence>
<comment type="caution">
    <text evidence="1">The sequence shown here is derived from an EMBL/GenBank/DDBJ whole genome shotgun (WGS) entry which is preliminary data.</text>
</comment>
<dbReference type="InterPro" id="IPR023214">
    <property type="entry name" value="HAD_sf"/>
</dbReference>
<dbReference type="STRING" id="1798370.A2Z00_05205"/>
<dbReference type="Pfam" id="PF08282">
    <property type="entry name" value="Hydrolase_3"/>
    <property type="match status" value="2"/>
</dbReference>
<dbReference type="InterPro" id="IPR036412">
    <property type="entry name" value="HAD-like_sf"/>
</dbReference>
<dbReference type="NCBIfam" id="TIGR01484">
    <property type="entry name" value="HAD-SF-IIB"/>
    <property type="match status" value="1"/>
</dbReference>